<comment type="similarity">
    <text evidence="2">Belongs to the CDP-alcohol phosphatidyltransferase class-I family.</text>
</comment>
<keyword evidence="3" id="KW-0472">Membrane</keyword>
<dbReference type="Proteomes" id="UP000001868">
    <property type="component" value="Chromosome"/>
</dbReference>
<dbReference type="InterPro" id="IPR048254">
    <property type="entry name" value="CDP_ALCOHOL_P_TRANSF_CS"/>
</dbReference>
<proteinExistence type="inferred from homology"/>
<feature type="transmembrane region" description="Helical" evidence="3">
    <location>
        <begin position="336"/>
        <end position="357"/>
    </location>
</feature>
<dbReference type="KEGG" id="pzu:PHZ_c2056"/>
<dbReference type="InterPro" id="IPR043130">
    <property type="entry name" value="CDP-OH_PTrfase_TM_dom"/>
</dbReference>
<keyword evidence="3" id="KW-0812">Transmembrane</keyword>
<dbReference type="STRING" id="450851.PHZ_c2056"/>
<name>B4RE34_PHEZH</name>
<dbReference type="GO" id="GO:0016780">
    <property type="term" value="F:phosphotransferase activity, for other substituted phosphate groups"/>
    <property type="evidence" value="ECO:0007669"/>
    <property type="project" value="InterPro"/>
</dbReference>
<accession>B4RE34</accession>
<dbReference type="GO" id="GO:0008654">
    <property type="term" value="P:phospholipid biosynthetic process"/>
    <property type="evidence" value="ECO:0007669"/>
    <property type="project" value="InterPro"/>
</dbReference>
<dbReference type="Gene3D" id="1.20.120.1760">
    <property type="match status" value="1"/>
</dbReference>
<keyword evidence="3" id="KW-1133">Transmembrane helix</keyword>
<dbReference type="eggNOG" id="COG0558">
    <property type="taxonomic scope" value="Bacteria"/>
</dbReference>
<sequence>MTNTGEGKTAPLGLILGSGEVRLWGMTARERLRRTYVRAGVEPAEAADVASGRTVVLTLGDWVYDEGLVATLSRRPGTVLVTDDGRAVAAHVPAADAAAASADLQAGRAPPGLQALSPAELAYNEALRKREAPVLERLTADNVRAIEARTFAGSYKGVTDVVTKYVWPVPARIVTRWCAEAKLTPNMVTFAGFLLVLAAFWLFWIGEFGWGLLAGWIMTFLDTVDGKLARTTMTSSKWGNVFDHGIDLVHPPFWWWAWYVGCFQVGLPPPFPELTLGVILAGYVLQRVEEGVFMRLFGFHVHAWRPFDSFFRLITARRNPNLIVLTLAWLAGRPEIGLFLVAVWTAICLVVHLAQVVQAMAMPKGRVVSWLSR</sequence>
<dbReference type="GO" id="GO:0016020">
    <property type="term" value="C:membrane"/>
    <property type="evidence" value="ECO:0007669"/>
    <property type="project" value="InterPro"/>
</dbReference>
<dbReference type="AlphaFoldDB" id="B4RE34"/>
<dbReference type="HOGENOM" id="CLU_660346_0_0_5"/>
<organism evidence="4 5">
    <name type="scientific">Phenylobacterium zucineum (strain HLK1)</name>
    <dbReference type="NCBI Taxonomy" id="450851"/>
    <lineage>
        <taxon>Bacteria</taxon>
        <taxon>Pseudomonadati</taxon>
        <taxon>Pseudomonadota</taxon>
        <taxon>Alphaproteobacteria</taxon>
        <taxon>Caulobacterales</taxon>
        <taxon>Caulobacteraceae</taxon>
        <taxon>Phenylobacterium</taxon>
    </lineage>
</organism>
<keyword evidence="5" id="KW-1185">Reference proteome</keyword>
<dbReference type="RefSeq" id="WP_012522609.1">
    <property type="nucleotide sequence ID" value="NC_011144.1"/>
</dbReference>
<evidence type="ECO:0008006" key="6">
    <source>
        <dbReference type="Google" id="ProtNLM"/>
    </source>
</evidence>
<reference evidence="4 5" key="1">
    <citation type="journal article" date="2008" name="BMC Genomics">
        <title>Complete genome of Phenylobacterium zucineum - a novel facultative intracellular bacterium isolated from human erythroleukemia cell line K562.</title>
        <authorList>
            <person name="Luo Y."/>
            <person name="Xu X."/>
            <person name="Ding Z."/>
            <person name="Liu Z."/>
            <person name="Zhang B."/>
            <person name="Yan Z."/>
            <person name="Sun J."/>
            <person name="Hu S."/>
            <person name="Hu X."/>
        </authorList>
    </citation>
    <scope>NUCLEOTIDE SEQUENCE [LARGE SCALE GENOMIC DNA]</scope>
    <source>
        <strain evidence="4 5">HLK1</strain>
    </source>
</reference>
<dbReference type="Pfam" id="PF01066">
    <property type="entry name" value="CDP-OH_P_transf"/>
    <property type="match status" value="1"/>
</dbReference>
<feature type="transmembrane region" description="Helical" evidence="3">
    <location>
        <begin position="190"/>
        <end position="218"/>
    </location>
</feature>
<evidence type="ECO:0000256" key="3">
    <source>
        <dbReference type="SAM" id="Phobius"/>
    </source>
</evidence>
<evidence type="ECO:0000256" key="1">
    <source>
        <dbReference type="ARBA" id="ARBA00022679"/>
    </source>
</evidence>
<protein>
    <recommendedName>
        <fullName evidence="6">Phosphatidylglycerophosphate synthase</fullName>
    </recommendedName>
</protein>
<keyword evidence="1 2" id="KW-0808">Transferase</keyword>
<gene>
    <name evidence="4" type="ordered locus">PHZ_c2056</name>
</gene>
<dbReference type="PROSITE" id="PS00379">
    <property type="entry name" value="CDP_ALCOHOL_P_TRANSF"/>
    <property type="match status" value="1"/>
</dbReference>
<dbReference type="InterPro" id="IPR000462">
    <property type="entry name" value="CDP-OH_P_trans"/>
</dbReference>
<evidence type="ECO:0000313" key="4">
    <source>
        <dbReference type="EMBL" id="ACG78467.1"/>
    </source>
</evidence>
<evidence type="ECO:0000313" key="5">
    <source>
        <dbReference type="Proteomes" id="UP000001868"/>
    </source>
</evidence>
<dbReference type="EMBL" id="CP000747">
    <property type="protein sequence ID" value="ACG78467.1"/>
    <property type="molecule type" value="Genomic_DNA"/>
</dbReference>
<evidence type="ECO:0000256" key="2">
    <source>
        <dbReference type="RuleBase" id="RU003750"/>
    </source>
</evidence>